<evidence type="ECO:0000313" key="2">
    <source>
        <dbReference type="Proteomes" id="UP000073923"/>
    </source>
</evidence>
<name>A0A147IMY7_9SPHN</name>
<evidence type="ECO:0000313" key="1">
    <source>
        <dbReference type="EMBL" id="KTT96445.1"/>
    </source>
</evidence>
<organism evidence="1 2">
    <name type="scientific">Sphingomonas yabuuchiae</name>
    <dbReference type="NCBI Taxonomy" id="172044"/>
    <lineage>
        <taxon>Bacteria</taxon>
        <taxon>Pseudomonadati</taxon>
        <taxon>Pseudomonadota</taxon>
        <taxon>Alphaproteobacteria</taxon>
        <taxon>Sphingomonadales</taxon>
        <taxon>Sphingomonadaceae</taxon>
        <taxon>Sphingomonas</taxon>
    </lineage>
</organism>
<dbReference type="Proteomes" id="UP000073923">
    <property type="component" value="Unassembled WGS sequence"/>
</dbReference>
<dbReference type="EMBL" id="LDTF01000088">
    <property type="protein sequence ID" value="KTT96445.1"/>
    <property type="molecule type" value="Genomic_DNA"/>
</dbReference>
<accession>A0A147IMY7</accession>
<reference evidence="1 2" key="1">
    <citation type="journal article" date="2016" name="Front. Microbiol.">
        <title>Genomic Resource of Rice Seed Associated Bacteria.</title>
        <authorList>
            <person name="Midha S."/>
            <person name="Bansal K."/>
            <person name="Sharma S."/>
            <person name="Kumar N."/>
            <person name="Patil P.P."/>
            <person name="Chaudhry V."/>
            <person name="Patil P.B."/>
        </authorList>
    </citation>
    <scope>NUCLEOTIDE SEQUENCE [LARGE SCALE GENOMIC DNA]</scope>
    <source>
        <strain evidence="1 2">NS355</strain>
    </source>
</reference>
<proteinExistence type="predicted"/>
<dbReference type="PATRIC" id="fig|172044.3.peg.3268"/>
<dbReference type="RefSeq" id="WP_058746326.1">
    <property type="nucleotide sequence ID" value="NZ_LDTF01000088.1"/>
</dbReference>
<dbReference type="OrthoDB" id="5401254at2"/>
<dbReference type="AlphaFoldDB" id="A0A147IMY7"/>
<protein>
    <submittedName>
        <fullName evidence="1">Uncharacterized protein</fullName>
    </submittedName>
</protein>
<sequence length="318" mass="33338">MEPAAPNATLVGHVQRGLTDPGEQPVQVDDSLCVLSVRDSLTEAEAALAIIQRWLREIPGLTMGEIGIIVPQGGSHAAHLAQIAPACGLVLSGVPAVAGARNLGAELLLLFLRALRPPVPAMVLASLHANPLANFGGASAALARRIVAGEGDPYRGIELDRAGLAMRALLALPPPTTNGELAERLHLLMKRVSGGDSLRDERAEARGWIARLLREVPADKAPPAWERLIGLVAPYGNGDGGRGPVFCGGIAVLHDGEAPRRAFRRVLVLGCNDGCYPRAGGGNPLLLDSEVALIAEAIGLRLPSRGQVLERGLALFRR</sequence>
<gene>
    <name evidence="1" type="ORF">NS355_14405</name>
</gene>
<comment type="caution">
    <text evidence="1">The sequence shown here is derived from an EMBL/GenBank/DDBJ whole genome shotgun (WGS) entry which is preliminary data.</text>
</comment>
<dbReference type="InterPro" id="IPR027417">
    <property type="entry name" value="P-loop_NTPase"/>
</dbReference>
<dbReference type="SUPFAM" id="SSF52540">
    <property type="entry name" value="P-loop containing nucleoside triphosphate hydrolases"/>
    <property type="match status" value="1"/>
</dbReference>